<keyword evidence="1" id="KW-0472">Membrane</keyword>
<proteinExistence type="predicted"/>
<feature type="transmembrane region" description="Helical" evidence="1">
    <location>
        <begin position="88"/>
        <end position="112"/>
    </location>
</feature>
<feature type="transmembrane region" description="Helical" evidence="1">
    <location>
        <begin position="118"/>
        <end position="142"/>
    </location>
</feature>
<comment type="caution">
    <text evidence="2">The sequence shown here is derived from an EMBL/GenBank/DDBJ whole genome shotgun (WGS) entry which is preliminary data.</text>
</comment>
<name>A0ABS2SVH0_9BACI</name>
<evidence type="ECO:0000256" key="1">
    <source>
        <dbReference type="SAM" id="Phobius"/>
    </source>
</evidence>
<evidence type="ECO:0000313" key="2">
    <source>
        <dbReference type="EMBL" id="MBM7839497.1"/>
    </source>
</evidence>
<keyword evidence="3" id="KW-1185">Reference proteome</keyword>
<gene>
    <name evidence="2" type="ORF">JOC54_002777</name>
</gene>
<organism evidence="2 3">
    <name type="scientific">Shouchella xiaoxiensis</name>
    <dbReference type="NCBI Taxonomy" id="766895"/>
    <lineage>
        <taxon>Bacteria</taxon>
        <taxon>Bacillati</taxon>
        <taxon>Bacillota</taxon>
        <taxon>Bacilli</taxon>
        <taxon>Bacillales</taxon>
        <taxon>Bacillaceae</taxon>
        <taxon>Shouchella</taxon>
    </lineage>
</organism>
<keyword evidence="1" id="KW-1133">Transmembrane helix</keyword>
<feature type="transmembrane region" description="Helical" evidence="1">
    <location>
        <begin position="46"/>
        <end position="67"/>
    </location>
</feature>
<accession>A0ABS2SVH0</accession>
<reference evidence="2" key="1">
    <citation type="submission" date="2021-01" db="EMBL/GenBank/DDBJ databases">
        <title>Genomic Encyclopedia of Type Strains, Phase IV (KMG-IV): sequencing the most valuable type-strain genomes for metagenomic binning, comparative biology and taxonomic classification.</title>
        <authorList>
            <person name="Goeker M."/>
        </authorList>
    </citation>
    <scope>NUCLEOTIDE SEQUENCE</scope>
    <source>
        <strain evidence="2">DSM 21943</strain>
    </source>
</reference>
<dbReference type="RefSeq" id="WP_204466734.1">
    <property type="nucleotide sequence ID" value="NZ_JAFBCV010000008.1"/>
</dbReference>
<feature type="transmembrane region" description="Helical" evidence="1">
    <location>
        <begin position="201"/>
        <end position="224"/>
    </location>
</feature>
<sequence>MNQHQLTAMLHRELLDVRYNGQVVTLMFLPLFALLTVLFTDNSTSWSFPLILTLYFFPMHMQGFILVEEKEQRTWRILRQQGITLFHLTLVKTLFTLFVSLLTMFGLVYAITLSLTEALLTSLFLIPVLLIMVSFGTILAALFKNTIEVSLWGSPLFALLFVLELPNRFLYETAWYPYIELLPHSVFFQGIAIIRTEPAQAFLFPFLYLTITAILIIFLTNYVLRKKEATFKP</sequence>
<dbReference type="Proteomes" id="UP001179280">
    <property type="component" value="Unassembled WGS sequence"/>
</dbReference>
<keyword evidence="1" id="KW-0812">Transmembrane</keyword>
<feature type="transmembrane region" description="Helical" evidence="1">
    <location>
        <begin position="149"/>
        <end position="169"/>
    </location>
</feature>
<protein>
    <submittedName>
        <fullName evidence="2">ABC-2 type transport system permease protein</fullName>
    </submittedName>
</protein>
<feature type="transmembrane region" description="Helical" evidence="1">
    <location>
        <begin position="21"/>
        <end position="40"/>
    </location>
</feature>
<dbReference type="EMBL" id="JAFBCV010000008">
    <property type="protein sequence ID" value="MBM7839497.1"/>
    <property type="molecule type" value="Genomic_DNA"/>
</dbReference>
<evidence type="ECO:0000313" key="3">
    <source>
        <dbReference type="Proteomes" id="UP001179280"/>
    </source>
</evidence>